<sequence>MRYALVLACALLGLSGQPGAGQDAPAAVVKAPSPILTLDDERLFSGSAFGKAVIARHDAATQALIDENRRIEAALETEEKELTARRSAMTRENFLPLSEAFNKKVEGIRKAQDAKSRELTRAIDEDRQSFLQAARPILAEVMVDAGASAIIDRRAVLVGFENIDVTDEAIARLDAAFADGSLKPAAP</sequence>
<dbReference type="Proteomes" id="UP000477782">
    <property type="component" value="Unassembled WGS sequence"/>
</dbReference>
<dbReference type="RefSeq" id="WP_164622766.1">
    <property type="nucleotide sequence ID" value="NZ_JAAIVJ010000001.1"/>
</dbReference>
<dbReference type="SUPFAM" id="SSF111384">
    <property type="entry name" value="OmpH-like"/>
    <property type="match status" value="1"/>
</dbReference>
<dbReference type="Gene3D" id="3.30.910.20">
    <property type="entry name" value="Skp domain"/>
    <property type="match status" value="1"/>
</dbReference>
<dbReference type="EMBL" id="JAAIVJ010000001">
    <property type="protein sequence ID" value="NEY88746.1"/>
    <property type="molecule type" value="Genomic_DNA"/>
</dbReference>
<proteinExistence type="predicted"/>
<protein>
    <submittedName>
        <fullName evidence="2">OmpH family outer membrane protein</fullName>
    </submittedName>
</protein>
<keyword evidence="1" id="KW-0732">Signal</keyword>
<keyword evidence="3" id="KW-1185">Reference proteome</keyword>
<evidence type="ECO:0000313" key="3">
    <source>
        <dbReference type="Proteomes" id="UP000477782"/>
    </source>
</evidence>
<feature type="signal peptide" evidence="1">
    <location>
        <begin position="1"/>
        <end position="20"/>
    </location>
</feature>
<dbReference type="AlphaFoldDB" id="A0A6M0QNG5"/>
<dbReference type="InterPro" id="IPR005632">
    <property type="entry name" value="Chaperone_Skp"/>
</dbReference>
<dbReference type="GO" id="GO:0051082">
    <property type="term" value="F:unfolded protein binding"/>
    <property type="evidence" value="ECO:0007669"/>
    <property type="project" value="InterPro"/>
</dbReference>
<evidence type="ECO:0000256" key="1">
    <source>
        <dbReference type="SAM" id="SignalP"/>
    </source>
</evidence>
<evidence type="ECO:0000313" key="2">
    <source>
        <dbReference type="EMBL" id="NEY88746.1"/>
    </source>
</evidence>
<reference evidence="2 3" key="1">
    <citation type="submission" date="2020-02" db="EMBL/GenBank/DDBJ databases">
        <authorList>
            <person name="Chen W.-M."/>
        </authorList>
    </citation>
    <scope>NUCLEOTIDE SEQUENCE [LARGE SCALE GENOMIC DNA]</scope>
    <source>
        <strain evidence="2 3">KMS-5</strain>
    </source>
</reference>
<accession>A0A6M0QNG5</accession>
<feature type="chain" id="PRO_5026734580" evidence="1">
    <location>
        <begin position="21"/>
        <end position="187"/>
    </location>
</feature>
<dbReference type="SMART" id="SM00935">
    <property type="entry name" value="OmpH"/>
    <property type="match status" value="1"/>
</dbReference>
<dbReference type="InterPro" id="IPR024930">
    <property type="entry name" value="Skp_dom_sf"/>
</dbReference>
<gene>
    <name evidence="2" type="ORF">G4Z14_00405</name>
</gene>
<organism evidence="2 3">
    <name type="scientific">Tabrizicola oligotrophica</name>
    <dbReference type="NCBI Taxonomy" id="2710650"/>
    <lineage>
        <taxon>Bacteria</taxon>
        <taxon>Pseudomonadati</taxon>
        <taxon>Pseudomonadota</taxon>
        <taxon>Alphaproteobacteria</taxon>
        <taxon>Rhodobacterales</taxon>
        <taxon>Paracoccaceae</taxon>
        <taxon>Tabrizicola</taxon>
    </lineage>
</organism>
<dbReference type="Pfam" id="PF03938">
    <property type="entry name" value="OmpH"/>
    <property type="match status" value="1"/>
</dbReference>
<name>A0A6M0QNG5_9RHOB</name>
<comment type="caution">
    <text evidence="2">The sequence shown here is derived from an EMBL/GenBank/DDBJ whole genome shotgun (WGS) entry which is preliminary data.</text>
</comment>